<evidence type="ECO:0000313" key="2">
    <source>
        <dbReference type="Proteomes" id="UP001480082"/>
    </source>
</evidence>
<comment type="caution">
    <text evidence="1">The sequence shown here is derived from an EMBL/GenBank/DDBJ whole genome shotgun (WGS) entry which is preliminary data.</text>
</comment>
<gene>
    <name evidence="1" type="ORF">NKI81_22460</name>
</gene>
<sequence length="68" mass="7783">MDVHFELELAKARLSVSQAESELKRLERIMDKRYGVGIDLALCDTMRVAQRRVSEAREHLTRIKAGNA</sequence>
<accession>A0ACC6T453</accession>
<keyword evidence="2" id="KW-1185">Reference proteome</keyword>
<evidence type="ECO:0000313" key="1">
    <source>
        <dbReference type="EMBL" id="MER9286688.1"/>
    </source>
</evidence>
<organism evidence="1 2">
    <name type="scientific">Mesorhizobium australicum</name>
    <dbReference type="NCBI Taxonomy" id="536018"/>
    <lineage>
        <taxon>Bacteria</taxon>
        <taxon>Pseudomonadati</taxon>
        <taxon>Pseudomonadota</taxon>
        <taxon>Alphaproteobacteria</taxon>
        <taxon>Hyphomicrobiales</taxon>
        <taxon>Phyllobacteriaceae</taxon>
        <taxon>Mesorhizobium</taxon>
    </lineage>
</organism>
<name>A0ACC6T453_9HYPH</name>
<proteinExistence type="predicted"/>
<protein>
    <submittedName>
        <fullName evidence="1">Uncharacterized protein</fullName>
    </submittedName>
</protein>
<reference evidence="1 2" key="1">
    <citation type="journal article" date="2024" name="Proc. Natl. Acad. Sci. U.S.A.">
        <title>The evolutionary genomics of adaptation to stress in wild rhizobium bacteria.</title>
        <authorList>
            <person name="Kehlet-Delgado H."/>
            <person name="Montoya A.P."/>
            <person name="Jensen K.T."/>
            <person name="Wendlandt C.E."/>
            <person name="Dexheimer C."/>
            <person name="Roberts M."/>
            <person name="Torres Martinez L."/>
            <person name="Friesen M.L."/>
            <person name="Griffitts J.S."/>
            <person name="Porter S.S."/>
        </authorList>
    </citation>
    <scope>NUCLEOTIDE SEQUENCE [LARGE SCALE GENOMIC DNA]</scope>
    <source>
        <strain evidence="1 2">M0468</strain>
    </source>
</reference>
<dbReference type="EMBL" id="JAMYRI010000014">
    <property type="protein sequence ID" value="MER9286688.1"/>
    <property type="molecule type" value="Genomic_DNA"/>
</dbReference>
<dbReference type="Proteomes" id="UP001480082">
    <property type="component" value="Unassembled WGS sequence"/>
</dbReference>